<dbReference type="RefSeq" id="WP_137698155.1">
    <property type="nucleotide sequence ID" value="NZ_CP061336.1"/>
</dbReference>
<dbReference type="Proteomes" id="UP000306409">
    <property type="component" value="Chromosome"/>
</dbReference>
<reference evidence="1 2" key="1">
    <citation type="submission" date="2020-09" db="EMBL/GenBank/DDBJ databases">
        <title>Characterization and genome sequencing of Ruminiclostridium sp. nov. MA18.</title>
        <authorList>
            <person name="Rettenmaier R."/>
            <person name="Kowollik M.-L."/>
            <person name="Liebl W."/>
            <person name="Zverlov V."/>
        </authorList>
    </citation>
    <scope>NUCLEOTIDE SEQUENCE [LARGE SCALE GENOMIC DNA]</scope>
    <source>
        <strain evidence="1 2">MA18</strain>
    </source>
</reference>
<keyword evidence="2" id="KW-1185">Reference proteome</keyword>
<proteinExistence type="predicted"/>
<evidence type="ECO:0000313" key="2">
    <source>
        <dbReference type="Proteomes" id="UP000306409"/>
    </source>
</evidence>
<name>A0A4U7JCJ4_9FIRM</name>
<dbReference type="Gene3D" id="2.40.420.20">
    <property type="match status" value="1"/>
</dbReference>
<accession>A0A4U7JCJ4</accession>
<dbReference type="OrthoDB" id="9843390at2"/>
<protein>
    <submittedName>
        <fullName evidence="1">Uncharacterized protein</fullName>
    </submittedName>
</protein>
<evidence type="ECO:0000313" key="1">
    <source>
        <dbReference type="EMBL" id="QNU67770.1"/>
    </source>
</evidence>
<gene>
    <name evidence="1" type="ORF">EHE19_004710</name>
</gene>
<dbReference type="EMBL" id="CP061336">
    <property type="protein sequence ID" value="QNU67770.1"/>
    <property type="molecule type" value="Genomic_DNA"/>
</dbReference>
<sequence length="122" mass="13995">MKHKKVLYITLSILLMLTILIMPTVVWQFMLKVETRTVISLTKEGSLLPKSVVQQGDNPCVFQLVSNQSFWTDGFIAKRTEVKVIKVDEDSVMVAEKFHPSQELVVLGKYDLYDGIHVRRSK</sequence>
<organism evidence="1 2">
    <name type="scientific">Ruminiclostridium herbifermentans</name>
    <dbReference type="NCBI Taxonomy" id="2488810"/>
    <lineage>
        <taxon>Bacteria</taxon>
        <taxon>Bacillati</taxon>
        <taxon>Bacillota</taxon>
        <taxon>Clostridia</taxon>
        <taxon>Eubacteriales</taxon>
        <taxon>Oscillospiraceae</taxon>
        <taxon>Ruminiclostridium</taxon>
    </lineage>
</organism>
<dbReference type="KEGG" id="rher:EHE19_004710"/>
<dbReference type="AlphaFoldDB" id="A0A4U7JCJ4"/>